<gene>
    <name evidence="1" type="ORF">CEURO_LOCUS10383</name>
</gene>
<evidence type="ECO:0000313" key="1">
    <source>
        <dbReference type="EMBL" id="CAH9088174.1"/>
    </source>
</evidence>
<accession>A0A9P0Z6S4</accession>
<dbReference type="AlphaFoldDB" id="A0A9P0Z6S4"/>
<comment type="caution">
    <text evidence="1">The sequence shown here is derived from an EMBL/GenBank/DDBJ whole genome shotgun (WGS) entry which is preliminary data.</text>
</comment>
<name>A0A9P0Z6S4_CUSEU</name>
<protein>
    <submittedName>
        <fullName evidence="1">Uncharacterized protein</fullName>
    </submittedName>
</protein>
<dbReference type="EMBL" id="CAMAPE010000019">
    <property type="protein sequence ID" value="CAH9088174.1"/>
    <property type="molecule type" value="Genomic_DNA"/>
</dbReference>
<proteinExistence type="predicted"/>
<dbReference type="Proteomes" id="UP001152484">
    <property type="component" value="Unassembled WGS sequence"/>
</dbReference>
<evidence type="ECO:0000313" key="2">
    <source>
        <dbReference type="Proteomes" id="UP001152484"/>
    </source>
</evidence>
<sequence>MIPLLDVLQHPSYHLPHPIFTTSKK</sequence>
<keyword evidence="2" id="KW-1185">Reference proteome</keyword>
<reference evidence="1" key="1">
    <citation type="submission" date="2022-07" db="EMBL/GenBank/DDBJ databases">
        <authorList>
            <person name="Macas J."/>
            <person name="Novak P."/>
            <person name="Neumann P."/>
        </authorList>
    </citation>
    <scope>NUCLEOTIDE SEQUENCE</scope>
</reference>
<organism evidence="1 2">
    <name type="scientific">Cuscuta europaea</name>
    <name type="common">European dodder</name>
    <dbReference type="NCBI Taxonomy" id="41803"/>
    <lineage>
        <taxon>Eukaryota</taxon>
        <taxon>Viridiplantae</taxon>
        <taxon>Streptophyta</taxon>
        <taxon>Embryophyta</taxon>
        <taxon>Tracheophyta</taxon>
        <taxon>Spermatophyta</taxon>
        <taxon>Magnoliopsida</taxon>
        <taxon>eudicotyledons</taxon>
        <taxon>Gunneridae</taxon>
        <taxon>Pentapetalae</taxon>
        <taxon>asterids</taxon>
        <taxon>lamiids</taxon>
        <taxon>Solanales</taxon>
        <taxon>Convolvulaceae</taxon>
        <taxon>Cuscuteae</taxon>
        <taxon>Cuscuta</taxon>
        <taxon>Cuscuta subgen. Cuscuta</taxon>
    </lineage>
</organism>